<keyword evidence="11" id="KW-1185">Reference proteome</keyword>
<evidence type="ECO:0000313" key="10">
    <source>
        <dbReference type="EMBL" id="TRX41318.1"/>
    </source>
</evidence>
<dbReference type="EMBL" id="VJZT01000003">
    <property type="protein sequence ID" value="TRX41318.1"/>
    <property type="molecule type" value="Genomic_DNA"/>
</dbReference>
<evidence type="ECO:0000256" key="8">
    <source>
        <dbReference type="RuleBase" id="RU363032"/>
    </source>
</evidence>
<feature type="transmembrane region" description="Helical" evidence="8">
    <location>
        <begin position="145"/>
        <end position="170"/>
    </location>
</feature>
<evidence type="ECO:0000256" key="1">
    <source>
        <dbReference type="ARBA" id="ARBA00004651"/>
    </source>
</evidence>
<protein>
    <submittedName>
        <fullName evidence="10">ABC transporter permease</fullName>
    </submittedName>
</protein>
<feature type="transmembrane region" description="Helical" evidence="8">
    <location>
        <begin position="198"/>
        <end position="219"/>
    </location>
</feature>
<proteinExistence type="inferred from homology"/>
<organism evidence="10 11">
    <name type="scientific">Flavobacterium restrictum</name>
    <dbReference type="NCBI Taxonomy" id="2594428"/>
    <lineage>
        <taxon>Bacteria</taxon>
        <taxon>Pseudomonadati</taxon>
        <taxon>Bacteroidota</taxon>
        <taxon>Flavobacteriia</taxon>
        <taxon>Flavobacteriales</taxon>
        <taxon>Flavobacteriaceae</taxon>
        <taxon>Flavobacterium</taxon>
    </lineage>
</organism>
<dbReference type="InterPro" id="IPR000515">
    <property type="entry name" value="MetI-like"/>
</dbReference>
<evidence type="ECO:0000256" key="7">
    <source>
        <dbReference type="ARBA" id="ARBA00023136"/>
    </source>
</evidence>
<dbReference type="PROSITE" id="PS50928">
    <property type="entry name" value="ABC_TM1"/>
    <property type="match status" value="1"/>
</dbReference>
<dbReference type="PANTHER" id="PTHR42929:SF1">
    <property type="entry name" value="INNER MEMBRANE ABC TRANSPORTER PERMEASE PROTEIN YDCU-RELATED"/>
    <property type="match status" value="1"/>
</dbReference>
<dbReference type="RefSeq" id="WP_144255506.1">
    <property type="nucleotide sequence ID" value="NZ_VJZT01000003.1"/>
</dbReference>
<dbReference type="InterPro" id="IPR035906">
    <property type="entry name" value="MetI-like_sf"/>
</dbReference>
<gene>
    <name evidence="10" type="ORF">FNW21_04255</name>
</gene>
<comment type="caution">
    <text evidence="10">The sequence shown here is derived from an EMBL/GenBank/DDBJ whole genome shotgun (WGS) entry which is preliminary data.</text>
</comment>
<dbReference type="Pfam" id="PF00528">
    <property type="entry name" value="BPD_transp_1"/>
    <property type="match status" value="1"/>
</dbReference>
<evidence type="ECO:0000256" key="6">
    <source>
        <dbReference type="ARBA" id="ARBA00022989"/>
    </source>
</evidence>
<keyword evidence="6 8" id="KW-1133">Transmembrane helix</keyword>
<dbReference type="AlphaFoldDB" id="A0A553E8C2"/>
<accession>A0A553E8C2</accession>
<dbReference type="SUPFAM" id="SSF161098">
    <property type="entry name" value="MetI-like"/>
    <property type="match status" value="1"/>
</dbReference>
<dbReference type="CDD" id="cd06261">
    <property type="entry name" value="TM_PBP2"/>
    <property type="match status" value="1"/>
</dbReference>
<dbReference type="GO" id="GO:0055085">
    <property type="term" value="P:transmembrane transport"/>
    <property type="evidence" value="ECO:0007669"/>
    <property type="project" value="InterPro"/>
</dbReference>
<dbReference type="GO" id="GO:0005886">
    <property type="term" value="C:plasma membrane"/>
    <property type="evidence" value="ECO:0007669"/>
    <property type="project" value="UniProtKB-SubCell"/>
</dbReference>
<sequence length="281" mass="31892">MKKRSKYLLIFPLLLWLFLFLVLPYLFILTQSILATDDFGKVVYTLNFDSYIKIFTNPLYYETLTRTFIYAIIVALACIVLSLPLAYFIAFKVTKHKSFYYTLIVLPFWMSYIVRAYAWKIILGEQGVLNSFFMYSGVIKKPLSFILYSDFSVLLCLIYIFLPFVCIPIYTSFEQISKSLVEASKDLGANSWTTFRKIIFPLILPGVISGGTLALVLTLGDFLAASLLGGPNTLFISNIVQNLFGTSNDKPLGSAVGVVLLVLVFLLLEISSRYEKKHETQ</sequence>
<dbReference type="Gene3D" id="1.10.3720.10">
    <property type="entry name" value="MetI-like"/>
    <property type="match status" value="1"/>
</dbReference>
<name>A0A553E8C2_9FLAO</name>
<comment type="subcellular location">
    <subcellularLocation>
        <location evidence="1 8">Cell membrane</location>
        <topology evidence="1 8">Multi-pass membrane protein</topology>
    </subcellularLocation>
</comment>
<dbReference type="Proteomes" id="UP000316371">
    <property type="component" value="Unassembled WGS sequence"/>
</dbReference>
<evidence type="ECO:0000256" key="4">
    <source>
        <dbReference type="ARBA" id="ARBA00022475"/>
    </source>
</evidence>
<evidence type="ECO:0000256" key="3">
    <source>
        <dbReference type="ARBA" id="ARBA00022448"/>
    </source>
</evidence>
<evidence type="ECO:0000259" key="9">
    <source>
        <dbReference type="PROSITE" id="PS50928"/>
    </source>
</evidence>
<feature type="transmembrane region" description="Helical" evidence="8">
    <location>
        <begin position="252"/>
        <end position="270"/>
    </location>
</feature>
<keyword evidence="3 8" id="KW-0813">Transport</keyword>
<keyword evidence="5 8" id="KW-0812">Transmembrane</keyword>
<reference evidence="10 11" key="1">
    <citation type="submission" date="2019-07" db="EMBL/GenBank/DDBJ databases">
        <title>Novel species of Flavobacterium.</title>
        <authorList>
            <person name="Liu Q."/>
            <person name="Xin Y.-H."/>
        </authorList>
    </citation>
    <scope>NUCLEOTIDE SEQUENCE [LARGE SCALE GENOMIC DNA]</scope>
    <source>
        <strain evidence="10 11">LB1R34</strain>
    </source>
</reference>
<dbReference type="OrthoDB" id="9776648at2"/>
<keyword evidence="4" id="KW-1003">Cell membrane</keyword>
<evidence type="ECO:0000256" key="5">
    <source>
        <dbReference type="ARBA" id="ARBA00022692"/>
    </source>
</evidence>
<dbReference type="PANTHER" id="PTHR42929">
    <property type="entry name" value="INNER MEMBRANE ABC TRANSPORTER PERMEASE PROTEIN YDCU-RELATED-RELATED"/>
    <property type="match status" value="1"/>
</dbReference>
<feature type="transmembrane region" description="Helical" evidence="8">
    <location>
        <begin position="98"/>
        <end position="118"/>
    </location>
</feature>
<evidence type="ECO:0000256" key="2">
    <source>
        <dbReference type="ARBA" id="ARBA00007069"/>
    </source>
</evidence>
<keyword evidence="7 8" id="KW-0472">Membrane</keyword>
<feature type="domain" description="ABC transmembrane type-1" evidence="9">
    <location>
        <begin position="64"/>
        <end position="271"/>
    </location>
</feature>
<evidence type="ECO:0000313" key="11">
    <source>
        <dbReference type="Proteomes" id="UP000316371"/>
    </source>
</evidence>
<feature type="transmembrane region" description="Helical" evidence="8">
    <location>
        <begin position="68"/>
        <end position="91"/>
    </location>
</feature>
<comment type="similarity">
    <text evidence="2">Belongs to the binding-protein-dependent transport system permease family. CysTW subfamily.</text>
</comment>